<dbReference type="PIRSF" id="PIRSF006221">
    <property type="entry name" value="Ketosamine-3-kinase"/>
    <property type="match status" value="1"/>
</dbReference>
<evidence type="ECO:0000256" key="2">
    <source>
        <dbReference type="PIRNR" id="PIRNR006221"/>
    </source>
</evidence>
<dbReference type="PANTHER" id="PTHR12149">
    <property type="entry name" value="FRUCTOSAMINE 3 KINASE-RELATED PROTEIN"/>
    <property type="match status" value="1"/>
</dbReference>
<evidence type="ECO:0000313" key="3">
    <source>
        <dbReference type="EMBL" id="SOE01714.1"/>
    </source>
</evidence>
<proteinExistence type="inferred from homology"/>
<dbReference type="PANTHER" id="PTHR12149:SF8">
    <property type="entry name" value="PROTEIN-RIBULOSAMINE 3-KINASE"/>
    <property type="match status" value="1"/>
</dbReference>
<sequence>MSMTTLQDRVAEVLGREVTAIRPLGGGCVGDVAKADLVDGGAVVVKIADPATGGLDTEGWMLRYLGERTRLPVPRVLHAEPGLLVMSWIDTRGSGSVTSVCQQEAAEMLADLHSITAPTYGLERDTMIGGLRQPNPQTPSWLDFFRDHRLRHMAAEAHAAGRLPAALRDRVDILAGRLDRWLTEPERPGLVHGDMWTGNVLCGPTGIAGFIDPAIYYADPEIELAFSTLFGTFGESFFRRYGEIRPLAPGFMEERRDLYNLYPLLVHVRLFGGSYVAAVDRTLDRFLG</sequence>
<dbReference type="OrthoDB" id="5291879at2"/>
<evidence type="ECO:0000256" key="1">
    <source>
        <dbReference type="ARBA" id="ARBA00009460"/>
    </source>
</evidence>
<keyword evidence="2" id="KW-0808">Transferase</keyword>
<dbReference type="SUPFAM" id="SSF56112">
    <property type="entry name" value="Protein kinase-like (PK-like)"/>
    <property type="match status" value="1"/>
</dbReference>
<dbReference type="InterPro" id="IPR011009">
    <property type="entry name" value="Kinase-like_dom_sf"/>
</dbReference>
<dbReference type="InterPro" id="IPR016477">
    <property type="entry name" value="Fructo-/Ketosamine-3-kinase"/>
</dbReference>
<dbReference type="Pfam" id="PF03881">
    <property type="entry name" value="Fructosamin_kin"/>
    <property type="match status" value="1"/>
</dbReference>
<dbReference type="AlphaFoldDB" id="A0A286H352"/>
<keyword evidence="4" id="KW-1185">Reference proteome</keyword>
<dbReference type="Proteomes" id="UP000219621">
    <property type="component" value="Unassembled WGS sequence"/>
</dbReference>
<name>A0A286H352_9PROT</name>
<comment type="similarity">
    <text evidence="1 2">Belongs to the fructosamine kinase family.</text>
</comment>
<dbReference type="RefSeq" id="WP_097281769.1">
    <property type="nucleotide sequence ID" value="NZ_OCNJ01000022.1"/>
</dbReference>
<dbReference type="Gene3D" id="3.90.1200.10">
    <property type="match status" value="1"/>
</dbReference>
<reference evidence="3 4" key="1">
    <citation type="submission" date="2017-09" db="EMBL/GenBank/DDBJ databases">
        <authorList>
            <person name="Ehlers B."/>
            <person name="Leendertz F.H."/>
        </authorList>
    </citation>
    <scope>NUCLEOTIDE SEQUENCE [LARGE SCALE GENOMIC DNA]</scope>
    <source>
        <strain evidence="3 4">USBA 140</strain>
    </source>
</reference>
<dbReference type="EMBL" id="OCNJ01000022">
    <property type="protein sequence ID" value="SOE01714.1"/>
    <property type="molecule type" value="Genomic_DNA"/>
</dbReference>
<gene>
    <name evidence="3" type="ORF">SAMN05421508_12220</name>
</gene>
<dbReference type="Gene3D" id="3.30.200.20">
    <property type="entry name" value="Phosphorylase Kinase, domain 1"/>
    <property type="match status" value="1"/>
</dbReference>
<protein>
    <submittedName>
        <fullName evidence="3">Fructosamine-3-kinase</fullName>
    </submittedName>
</protein>
<organism evidence="3 4">
    <name type="scientific">Caenispirillum bisanense</name>
    <dbReference type="NCBI Taxonomy" id="414052"/>
    <lineage>
        <taxon>Bacteria</taxon>
        <taxon>Pseudomonadati</taxon>
        <taxon>Pseudomonadota</taxon>
        <taxon>Alphaproteobacteria</taxon>
        <taxon>Rhodospirillales</taxon>
        <taxon>Novispirillaceae</taxon>
        <taxon>Caenispirillum</taxon>
    </lineage>
</organism>
<dbReference type="GO" id="GO:0016301">
    <property type="term" value="F:kinase activity"/>
    <property type="evidence" value="ECO:0007669"/>
    <property type="project" value="UniProtKB-UniRule"/>
</dbReference>
<keyword evidence="2 3" id="KW-0418">Kinase</keyword>
<accession>A0A286H352</accession>
<evidence type="ECO:0000313" key="4">
    <source>
        <dbReference type="Proteomes" id="UP000219621"/>
    </source>
</evidence>